<dbReference type="EMBL" id="JASOLY010000011">
    <property type="protein sequence ID" value="MDK6868828.1"/>
    <property type="molecule type" value="Genomic_DNA"/>
</dbReference>
<sequence length="682" mass="79413">MNKKEREIFKQKVEQYPVIINRENSIDGKAQLLHFKDRVKDLDLNLIFGSDLSHSKYKNIHNDSLYLIGKQLQKPFYLGNSLEEVKQEIMADGEAEDYGPRYMQQYGSGILTNKKVGRTTAIYAHEEFDELPTDEDAISYAKDFYKRPDISRFSQPTKDRDVERANLSTSSVNSELSYHETHSNDSIAFQQKEAIDKYASTHQLPNGMKFVNLEKLLKNGDFFENPWVSSDRYDLFNHVYNGSKYGVIFIEDGEVAIHNLSKKELTTISNLEDYEFDPEYKKVSKDLAKVAPNAPDFSIDLGDPMSLDLSVIENDYYTPDKTIDDDRAKANIVLKPTSIVKGLEWNQKQDIYYYNPKNKKEPQLIGKDLESFADYLNEPAKIDGLSTTLVDINREHFAKTHQDQVKNIQRNLYIGRDKNANEDLFKKYLRKYDVYINPSKKDFEDANVLLGLSKDTNLNKVVEKMEKPKQEKAIGYIKANSKKDKATPNLARRENAKRLLEEYGFDATEENIEKMAKNIENEDKFNKQLKIKKSGLESVKLELADPEIRKNYAETYGKKTEIDKKTEQVFLEKPIYSQWFMQRDREEKEYEDLERLGFPSFYQGEEKQKFEKLSQKIPVHTIRKLENAYVATRDIYFDDKTSEVKNISLVSKTTKAKIEKNSKKYLALEHAKKASRNKKLER</sequence>
<gene>
    <name evidence="2" type="ORF">QP354_07075</name>
</gene>
<evidence type="ECO:0000313" key="3">
    <source>
        <dbReference type="Proteomes" id="UP001232113"/>
    </source>
</evidence>
<protein>
    <recommendedName>
        <fullName evidence="4">DUF3945 domain-containing protein</fullName>
    </recommendedName>
</protein>
<dbReference type="Proteomes" id="UP001232113">
    <property type="component" value="Unassembled WGS sequence"/>
</dbReference>
<feature type="compositionally biased region" description="Polar residues" evidence="1">
    <location>
        <begin position="166"/>
        <end position="176"/>
    </location>
</feature>
<evidence type="ECO:0008006" key="4">
    <source>
        <dbReference type="Google" id="ProtNLM"/>
    </source>
</evidence>
<name>A0AAW6XSU7_9LACO</name>
<accession>A0AAW6XSU7</accession>
<proteinExistence type="predicted"/>
<evidence type="ECO:0000256" key="1">
    <source>
        <dbReference type="SAM" id="MobiDB-lite"/>
    </source>
</evidence>
<reference evidence="2" key="1">
    <citation type="submission" date="2023-05" db="EMBL/GenBank/DDBJ databases">
        <title>Cataloging the Phylogenetic Diversity of Human Bladder Bacteria.</title>
        <authorList>
            <person name="Du J."/>
        </authorList>
    </citation>
    <scope>NUCLEOTIDE SEQUENCE</scope>
    <source>
        <strain evidence="2">UMB6975B</strain>
    </source>
</reference>
<feature type="region of interest" description="Disordered" evidence="1">
    <location>
        <begin position="155"/>
        <end position="176"/>
    </location>
</feature>
<dbReference type="AlphaFoldDB" id="A0AAW6XSU7"/>
<comment type="caution">
    <text evidence="2">The sequence shown here is derived from an EMBL/GenBank/DDBJ whole genome shotgun (WGS) entry which is preliminary data.</text>
</comment>
<organism evidence="2 3">
    <name type="scientific">Lactobacillus paragasseri</name>
    <dbReference type="NCBI Taxonomy" id="2107999"/>
    <lineage>
        <taxon>Bacteria</taxon>
        <taxon>Bacillati</taxon>
        <taxon>Bacillota</taxon>
        <taxon>Bacilli</taxon>
        <taxon>Lactobacillales</taxon>
        <taxon>Lactobacillaceae</taxon>
        <taxon>Lactobacillus</taxon>
    </lineage>
</organism>
<evidence type="ECO:0000313" key="2">
    <source>
        <dbReference type="EMBL" id="MDK6868828.1"/>
    </source>
</evidence>
<dbReference type="RefSeq" id="WP_006588103.1">
    <property type="nucleotide sequence ID" value="NZ_JAQEHJ010000009.1"/>
</dbReference>